<evidence type="ECO:0008006" key="4">
    <source>
        <dbReference type="Google" id="ProtNLM"/>
    </source>
</evidence>
<name>A0A517SPU9_9BACT</name>
<dbReference type="InterPro" id="IPR011990">
    <property type="entry name" value="TPR-like_helical_dom_sf"/>
</dbReference>
<dbReference type="EMBL" id="CP036272">
    <property type="protein sequence ID" value="QDT58153.1"/>
    <property type="molecule type" value="Genomic_DNA"/>
</dbReference>
<evidence type="ECO:0000313" key="3">
    <source>
        <dbReference type="Proteomes" id="UP000315003"/>
    </source>
</evidence>
<evidence type="ECO:0000256" key="1">
    <source>
        <dbReference type="SAM" id="SignalP"/>
    </source>
</evidence>
<dbReference type="RefSeq" id="WP_145269102.1">
    <property type="nucleotide sequence ID" value="NZ_CP036272.1"/>
</dbReference>
<keyword evidence="1" id="KW-0732">Signal</keyword>
<reference evidence="2 3" key="1">
    <citation type="submission" date="2019-02" db="EMBL/GenBank/DDBJ databases">
        <title>Deep-cultivation of Planctomycetes and their phenomic and genomic characterization uncovers novel biology.</title>
        <authorList>
            <person name="Wiegand S."/>
            <person name="Jogler M."/>
            <person name="Boedeker C."/>
            <person name="Pinto D."/>
            <person name="Vollmers J."/>
            <person name="Rivas-Marin E."/>
            <person name="Kohn T."/>
            <person name="Peeters S.H."/>
            <person name="Heuer A."/>
            <person name="Rast P."/>
            <person name="Oberbeckmann S."/>
            <person name="Bunk B."/>
            <person name="Jeske O."/>
            <person name="Meyerdierks A."/>
            <person name="Storesund J.E."/>
            <person name="Kallscheuer N."/>
            <person name="Luecker S."/>
            <person name="Lage O.M."/>
            <person name="Pohl T."/>
            <person name="Merkel B.J."/>
            <person name="Hornburger P."/>
            <person name="Mueller R.-W."/>
            <person name="Bruemmer F."/>
            <person name="Labrenz M."/>
            <person name="Spormann A.M."/>
            <person name="Op den Camp H."/>
            <person name="Overmann J."/>
            <person name="Amann R."/>
            <person name="Jetten M.S.M."/>
            <person name="Mascher T."/>
            <person name="Medema M.H."/>
            <person name="Devos D.P."/>
            <person name="Kaster A.-K."/>
            <person name="Ovreas L."/>
            <person name="Rohde M."/>
            <person name="Galperin M.Y."/>
            <person name="Jogler C."/>
        </authorList>
    </citation>
    <scope>NUCLEOTIDE SEQUENCE [LARGE SCALE GENOMIC DNA]</scope>
    <source>
        <strain evidence="2 3">SV_7m_r</strain>
    </source>
</reference>
<evidence type="ECO:0000313" key="2">
    <source>
        <dbReference type="EMBL" id="QDT58153.1"/>
    </source>
</evidence>
<protein>
    <recommendedName>
        <fullName evidence="4">Tetratricopeptide repeat protein</fullName>
    </recommendedName>
</protein>
<keyword evidence="3" id="KW-1185">Reference proteome</keyword>
<feature type="chain" id="PRO_5021936378" description="Tetratricopeptide repeat protein" evidence="1">
    <location>
        <begin position="29"/>
        <end position="347"/>
    </location>
</feature>
<feature type="signal peptide" evidence="1">
    <location>
        <begin position="1"/>
        <end position="28"/>
    </location>
</feature>
<dbReference type="AlphaFoldDB" id="A0A517SPU9"/>
<dbReference type="OrthoDB" id="251560at2"/>
<gene>
    <name evidence="2" type="ORF">SV7mr_06420</name>
</gene>
<sequence length="347" mass="37191" precursor="true">MKMPAMRLLAPSLCTLFTLCLCVQEASAQVDSIYEYGVASATRGSLEGISKDGVAVKVGGNTKNIPSSKIRKINFGGDPAGLTRARDLYADGQYENALKELEEVDKGKDYREVINVDLAFYTFASNANLALAGRQSRETVAGQGIKLVTANPDSFHFYAMARLLGDLALSIKNYDAANKYYGALRNAAAIETKMLGEYLVAVVTMEKGDNDAAIAMLDKVAAVKVQSTEGLRLKNLAKAASAVAMSRSGKGAEGLKLASELIGELNQTDIEMSAKVYNAQGASYEANGDLEGAILAYLHTHLMYSGQTDAHIVALKRLVELWPKVGHPERAAAARQELQQRYPGAAS</sequence>
<proteinExistence type="predicted"/>
<dbReference type="Proteomes" id="UP000315003">
    <property type="component" value="Chromosome"/>
</dbReference>
<accession>A0A517SPU9</accession>
<organism evidence="2 3">
    <name type="scientific">Stieleria bergensis</name>
    <dbReference type="NCBI Taxonomy" id="2528025"/>
    <lineage>
        <taxon>Bacteria</taxon>
        <taxon>Pseudomonadati</taxon>
        <taxon>Planctomycetota</taxon>
        <taxon>Planctomycetia</taxon>
        <taxon>Pirellulales</taxon>
        <taxon>Pirellulaceae</taxon>
        <taxon>Stieleria</taxon>
    </lineage>
</organism>
<dbReference type="Gene3D" id="1.25.40.10">
    <property type="entry name" value="Tetratricopeptide repeat domain"/>
    <property type="match status" value="1"/>
</dbReference>